<proteinExistence type="predicted"/>
<evidence type="ECO:0000313" key="1">
    <source>
        <dbReference type="EMBL" id="HFM97622.1"/>
    </source>
</evidence>
<gene>
    <name evidence="1" type="ORF">ENR64_07600</name>
</gene>
<sequence>MKFLTLTLGALVVVPIMATVVSAEPLCYMQREDGSMFDLSNMCLRSGSESAPVSVRQPVVTGAVSTSTQRERSEAFLKAMKRGFGEEGQNWVEQNPRAALETGEQYCTARKTGMRRMDYEKNLKNNLYTEEIHRDAAYRAIPLAGIYLCPEYR</sequence>
<dbReference type="EMBL" id="DSRU01000094">
    <property type="protein sequence ID" value="HFM97622.1"/>
    <property type="molecule type" value="Genomic_DNA"/>
</dbReference>
<accession>A0A7C3KEY1</accession>
<reference evidence="1" key="1">
    <citation type="journal article" date="2020" name="mSystems">
        <title>Genome- and Community-Level Interaction Insights into Carbon Utilization and Element Cycling Functions of Hydrothermarchaeota in Hydrothermal Sediment.</title>
        <authorList>
            <person name="Zhou Z."/>
            <person name="Liu Y."/>
            <person name="Xu W."/>
            <person name="Pan J."/>
            <person name="Luo Z.H."/>
            <person name="Li M."/>
        </authorList>
    </citation>
    <scope>NUCLEOTIDE SEQUENCE [LARGE SCALE GENOMIC DNA]</scope>
    <source>
        <strain evidence="1">SpSt-418</strain>
    </source>
</reference>
<name>A0A7C3KEY1_9CYAN</name>
<comment type="caution">
    <text evidence="1">The sequence shown here is derived from an EMBL/GenBank/DDBJ whole genome shotgun (WGS) entry which is preliminary data.</text>
</comment>
<protein>
    <submittedName>
        <fullName evidence="1">Uncharacterized protein</fullName>
    </submittedName>
</protein>
<dbReference type="AlphaFoldDB" id="A0A7C3KEY1"/>
<organism evidence="1">
    <name type="scientific">Oscillatoriales cyanobacterium SpSt-418</name>
    <dbReference type="NCBI Taxonomy" id="2282169"/>
    <lineage>
        <taxon>Bacteria</taxon>
        <taxon>Bacillati</taxon>
        <taxon>Cyanobacteriota</taxon>
        <taxon>Cyanophyceae</taxon>
        <taxon>Oscillatoriophycideae</taxon>
        <taxon>Oscillatoriales</taxon>
    </lineage>
</organism>